<dbReference type="EMBL" id="VYQE01000001">
    <property type="protein sequence ID" value="KAA9009783.1"/>
    <property type="molecule type" value="Genomic_DNA"/>
</dbReference>
<evidence type="ECO:0000256" key="1">
    <source>
        <dbReference type="SAM" id="MobiDB-lite"/>
    </source>
</evidence>
<name>A0A5J5GPW0_9RHOB</name>
<evidence type="ECO:0000313" key="3">
    <source>
        <dbReference type="Proteomes" id="UP000326554"/>
    </source>
</evidence>
<sequence>MALAHEMESKPRPTPGLVKTLESVMNIVRQSRGEPPAPASRSAQRRAVDEKEIKDLFSADLSTSGRDEPLPPKSLTAEQQDAEDLARVRAALYSD</sequence>
<organism evidence="2 3">
    <name type="scientific">Histidinibacterium aquaticum</name>
    <dbReference type="NCBI Taxonomy" id="2613962"/>
    <lineage>
        <taxon>Bacteria</taxon>
        <taxon>Pseudomonadati</taxon>
        <taxon>Pseudomonadota</taxon>
        <taxon>Alphaproteobacteria</taxon>
        <taxon>Rhodobacterales</taxon>
        <taxon>Paracoccaceae</taxon>
        <taxon>Histidinibacterium</taxon>
    </lineage>
</organism>
<proteinExistence type="predicted"/>
<feature type="region of interest" description="Disordered" evidence="1">
    <location>
        <begin position="27"/>
        <end position="82"/>
    </location>
</feature>
<comment type="caution">
    <text evidence="2">The sequence shown here is derived from an EMBL/GenBank/DDBJ whole genome shotgun (WGS) entry which is preliminary data.</text>
</comment>
<dbReference type="AlphaFoldDB" id="A0A5J5GPW0"/>
<feature type="compositionally biased region" description="Basic and acidic residues" evidence="1">
    <location>
        <begin position="46"/>
        <end position="57"/>
    </location>
</feature>
<keyword evidence="3" id="KW-1185">Reference proteome</keyword>
<gene>
    <name evidence="2" type="ORF">F3S47_00500</name>
</gene>
<reference evidence="2 3" key="1">
    <citation type="submission" date="2019-09" db="EMBL/GenBank/DDBJ databases">
        <authorList>
            <person name="Park J.-S."/>
            <person name="Choi H.-J."/>
        </authorList>
    </citation>
    <scope>NUCLEOTIDE SEQUENCE [LARGE SCALE GENOMIC DNA]</scope>
    <source>
        <strain evidence="2 3">176SS1-4</strain>
    </source>
</reference>
<dbReference type="Proteomes" id="UP000326554">
    <property type="component" value="Unassembled WGS sequence"/>
</dbReference>
<protein>
    <submittedName>
        <fullName evidence="2">Uncharacterized protein</fullName>
    </submittedName>
</protein>
<dbReference type="RefSeq" id="WP_150443268.1">
    <property type="nucleotide sequence ID" value="NZ_VYQE01000001.1"/>
</dbReference>
<accession>A0A5J5GPW0</accession>
<evidence type="ECO:0000313" key="2">
    <source>
        <dbReference type="EMBL" id="KAA9009783.1"/>
    </source>
</evidence>